<sequence>MRIALVTDAICDACWNTVDGSNSPKSTKTGACAANLP</sequence>
<organism evidence="1 3">
    <name type="scientific">Rotaria magnacalcarata</name>
    <dbReference type="NCBI Taxonomy" id="392030"/>
    <lineage>
        <taxon>Eukaryota</taxon>
        <taxon>Metazoa</taxon>
        <taxon>Spiralia</taxon>
        <taxon>Gnathifera</taxon>
        <taxon>Rotifera</taxon>
        <taxon>Eurotatoria</taxon>
        <taxon>Bdelloidea</taxon>
        <taxon>Philodinida</taxon>
        <taxon>Philodinidae</taxon>
        <taxon>Rotaria</taxon>
    </lineage>
</organism>
<dbReference type="AlphaFoldDB" id="A0A8S2VGI6"/>
<dbReference type="EMBL" id="CAJOBI010080242">
    <property type="protein sequence ID" value="CAF4495336.1"/>
    <property type="molecule type" value="Genomic_DNA"/>
</dbReference>
<evidence type="ECO:0000313" key="1">
    <source>
        <dbReference type="EMBL" id="CAF4384291.1"/>
    </source>
</evidence>
<reference evidence="1" key="1">
    <citation type="submission" date="2021-02" db="EMBL/GenBank/DDBJ databases">
        <authorList>
            <person name="Nowell W R."/>
        </authorList>
    </citation>
    <scope>NUCLEOTIDE SEQUENCE</scope>
</reference>
<feature type="non-terminal residue" evidence="1">
    <location>
        <position position="37"/>
    </location>
</feature>
<dbReference type="Proteomes" id="UP000681967">
    <property type="component" value="Unassembled WGS sequence"/>
</dbReference>
<dbReference type="Proteomes" id="UP000676336">
    <property type="component" value="Unassembled WGS sequence"/>
</dbReference>
<dbReference type="EMBL" id="CAJOBH010052132">
    <property type="protein sequence ID" value="CAF4384291.1"/>
    <property type="molecule type" value="Genomic_DNA"/>
</dbReference>
<evidence type="ECO:0000313" key="2">
    <source>
        <dbReference type="EMBL" id="CAF4495336.1"/>
    </source>
</evidence>
<evidence type="ECO:0000313" key="3">
    <source>
        <dbReference type="Proteomes" id="UP000681967"/>
    </source>
</evidence>
<name>A0A8S2VGI6_9BILA</name>
<proteinExistence type="predicted"/>
<gene>
    <name evidence="1" type="ORF">BYL167_LOCUS30872</name>
    <name evidence="2" type="ORF">SMN809_LOCUS34669</name>
</gene>
<accession>A0A8S2VGI6</accession>
<protein>
    <submittedName>
        <fullName evidence="1">Uncharacterized protein</fullName>
    </submittedName>
</protein>
<comment type="caution">
    <text evidence="1">The sequence shown here is derived from an EMBL/GenBank/DDBJ whole genome shotgun (WGS) entry which is preliminary data.</text>
</comment>